<dbReference type="Proteomes" id="UP000619355">
    <property type="component" value="Unassembled WGS sequence"/>
</dbReference>
<accession>A0A919EWB3</accession>
<organism evidence="1 2">
    <name type="scientific">Streptomyces capoamus</name>
    <dbReference type="NCBI Taxonomy" id="68183"/>
    <lineage>
        <taxon>Bacteria</taxon>
        <taxon>Bacillati</taxon>
        <taxon>Actinomycetota</taxon>
        <taxon>Actinomycetes</taxon>
        <taxon>Kitasatosporales</taxon>
        <taxon>Streptomycetaceae</taxon>
        <taxon>Streptomyces</taxon>
    </lineage>
</organism>
<proteinExistence type="predicted"/>
<dbReference type="EMBL" id="BNBF01000004">
    <property type="protein sequence ID" value="GHG42820.1"/>
    <property type="molecule type" value="Genomic_DNA"/>
</dbReference>
<sequence length="64" mass="6570">MPVAGAVEVVDVGVPVAIRLTGKSLGEGVEAGIVPDDHAAFGFRPPEGPEVGPFLHSLRQPVRA</sequence>
<keyword evidence="2" id="KW-1185">Reference proteome</keyword>
<protein>
    <submittedName>
        <fullName evidence="1">Uncharacterized protein</fullName>
    </submittedName>
</protein>
<dbReference type="AlphaFoldDB" id="A0A919EWB3"/>
<comment type="caution">
    <text evidence="1">The sequence shown here is derived from an EMBL/GenBank/DDBJ whole genome shotgun (WGS) entry which is preliminary data.</text>
</comment>
<gene>
    <name evidence="1" type="ORF">GCM10018980_19090</name>
</gene>
<reference evidence="2" key="1">
    <citation type="journal article" date="2019" name="Int. J. Syst. Evol. Microbiol.">
        <title>The Global Catalogue of Microorganisms (GCM) 10K type strain sequencing project: providing services to taxonomists for standard genome sequencing and annotation.</title>
        <authorList>
            <consortium name="The Broad Institute Genomics Platform"/>
            <consortium name="The Broad Institute Genome Sequencing Center for Infectious Disease"/>
            <person name="Wu L."/>
            <person name="Ma J."/>
        </authorList>
    </citation>
    <scope>NUCLEOTIDE SEQUENCE [LARGE SCALE GENOMIC DNA]</scope>
    <source>
        <strain evidence="2">JCM 4253</strain>
    </source>
</reference>
<name>A0A919EWB3_9ACTN</name>
<evidence type="ECO:0000313" key="1">
    <source>
        <dbReference type="EMBL" id="GHG42820.1"/>
    </source>
</evidence>
<evidence type="ECO:0000313" key="2">
    <source>
        <dbReference type="Proteomes" id="UP000619355"/>
    </source>
</evidence>